<sequence>MKRILEIFIFSLATLSADSLDTDVNHVIVDHKGNTIIAIIDSIDLDRVYYKSKNNSKTSTMDIDKVYFIYNDYDRIYHYDWSYYENLRRITNRTGKIITLDNDSISFNNIEFSANRIFPEILVHGTNDTSFYMPALDVYKIQTDYSIMHYAAERGFWYSFSSFILSAALETRQKWDKSRRFSPQVWDQYNDLLPAINFLNRKPTGVTYASVSYIIPLSVIGSMVWDIYKDKRSFYFHPLEKDTQYPRTMYVFSPKHIVESFIQKTLVRVERSKIGKYIFSSIRKKFN</sequence>
<reference evidence="1" key="1">
    <citation type="submission" date="2018-05" db="EMBL/GenBank/DDBJ databases">
        <authorList>
            <person name="Lanie J.A."/>
            <person name="Ng W.-L."/>
            <person name="Kazmierczak K.M."/>
            <person name="Andrzejewski T.M."/>
            <person name="Davidsen T.M."/>
            <person name="Wayne K.J."/>
            <person name="Tettelin H."/>
            <person name="Glass J.I."/>
            <person name="Rusch D."/>
            <person name="Podicherti R."/>
            <person name="Tsui H.-C.T."/>
            <person name="Winkler M.E."/>
        </authorList>
    </citation>
    <scope>NUCLEOTIDE SEQUENCE</scope>
</reference>
<dbReference type="EMBL" id="UINC01000095">
    <property type="protein sequence ID" value="SUZ48939.1"/>
    <property type="molecule type" value="Genomic_DNA"/>
</dbReference>
<dbReference type="AlphaFoldDB" id="A0A381N394"/>
<evidence type="ECO:0000313" key="1">
    <source>
        <dbReference type="EMBL" id="SUZ48939.1"/>
    </source>
</evidence>
<name>A0A381N394_9ZZZZ</name>
<protein>
    <submittedName>
        <fullName evidence="1">Uncharacterized protein</fullName>
    </submittedName>
</protein>
<accession>A0A381N394</accession>
<gene>
    <name evidence="1" type="ORF">METZ01_LOCUS1793</name>
</gene>
<proteinExistence type="predicted"/>
<organism evidence="1">
    <name type="scientific">marine metagenome</name>
    <dbReference type="NCBI Taxonomy" id="408172"/>
    <lineage>
        <taxon>unclassified sequences</taxon>
        <taxon>metagenomes</taxon>
        <taxon>ecological metagenomes</taxon>
    </lineage>
</organism>